<reference evidence="9 10" key="1">
    <citation type="submission" date="2019-08" db="EMBL/GenBank/DDBJ databases">
        <title>Selenomonas sp. mPRGC5 and Selenomonas sp. mPRGC8 isolated from ruminal fluid of dairy goat (Capra hircus).</title>
        <authorList>
            <person name="Poothong S."/>
            <person name="Nuengjamnong C."/>
            <person name="Tanasupawat S."/>
        </authorList>
    </citation>
    <scope>NUCLEOTIDE SEQUENCE [LARGE SCALE GENOMIC DNA]</scope>
    <source>
        <strain evidence="10">mPRGC5</strain>
    </source>
</reference>
<protein>
    <recommendedName>
        <fullName evidence="7">Phosphate-specific transport system accessory protein PhoU</fullName>
    </recommendedName>
</protein>
<dbReference type="RefSeq" id="WP_149170617.1">
    <property type="nucleotide sequence ID" value="NZ_VTOY01000001.1"/>
</dbReference>
<dbReference type="PIRSF" id="PIRSF003107">
    <property type="entry name" value="PhoU"/>
    <property type="match status" value="1"/>
</dbReference>
<dbReference type="InterPro" id="IPR038078">
    <property type="entry name" value="PhoU-like_sf"/>
</dbReference>
<dbReference type="OrthoDB" id="9814256at2"/>
<accession>A0A5D6WDE0</accession>
<feature type="domain" description="PhoU" evidence="8">
    <location>
        <begin position="21"/>
        <end position="107"/>
    </location>
</feature>
<dbReference type="AlphaFoldDB" id="A0A5D6WDE0"/>
<comment type="function">
    <text evidence="7">Plays a role in the regulation of phosphate uptake.</text>
</comment>
<evidence type="ECO:0000259" key="8">
    <source>
        <dbReference type="Pfam" id="PF01895"/>
    </source>
</evidence>
<dbReference type="InterPro" id="IPR028366">
    <property type="entry name" value="PhoU"/>
</dbReference>
<evidence type="ECO:0000256" key="5">
    <source>
        <dbReference type="ARBA" id="ARBA00022490"/>
    </source>
</evidence>
<dbReference type="GO" id="GO:0030643">
    <property type="term" value="P:intracellular phosphate ion homeostasis"/>
    <property type="evidence" value="ECO:0007669"/>
    <property type="project" value="InterPro"/>
</dbReference>
<evidence type="ECO:0000256" key="1">
    <source>
        <dbReference type="ARBA" id="ARBA00004496"/>
    </source>
</evidence>
<dbReference type="FunFam" id="1.20.58.220:FF:000004">
    <property type="entry name" value="Phosphate-specific transport system accessory protein PhoU"/>
    <property type="match status" value="1"/>
</dbReference>
<dbReference type="Proteomes" id="UP000323646">
    <property type="component" value="Unassembled WGS sequence"/>
</dbReference>
<dbReference type="NCBIfam" id="TIGR02135">
    <property type="entry name" value="phoU_full"/>
    <property type="match status" value="1"/>
</dbReference>
<comment type="caution">
    <text evidence="9">The sequence shown here is derived from an EMBL/GenBank/DDBJ whole genome shotgun (WGS) entry which is preliminary data.</text>
</comment>
<keyword evidence="10" id="KW-1185">Reference proteome</keyword>
<dbReference type="PANTHER" id="PTHR42930">
    <property type="entry name" value="PHOSPHATE-SPECIFIC TRANSPORT SYSTEM ACCESSORY PROTEIN PHOU"/>
    <property type="match status" value="1"/>
</dbReference>
<keyword evidence="4 7" id="KW-0813">Transport</keyword>
<feature type="domain" description="PhoU" evidence="8">
    <location>
        <begin position="125"/>
        <end position="207"/>
    </location>
</feature>
<comment type="subunit">
    <text evidence="3 7">Homodimer.</text>
</comment>
<organism evidence="9 10">
    <name type="scientific">Selenomonas ruminis</name>
    <dbReference type="NCBI Taxonomy" id="2593411"/>
    <lineage>
        <taxon>Bacteria</taxon>
        <taxon>Bacillati</taxon>
        <taxon>Bacillota</taxon>
        <taxon>Negativicutes</taxon>
        <taxon>Selenomonadales</taxon>
        <taxon>Selenomonadaceae</taxon>
        <taxon>Selenomonas</taxon>
    </lineage>
</organism>
<dbReference type="PANTHER" id="PTHR42930:SF3">
    <property type="entry name" value="PHOSPHATE-SPECIFIC TRANSPORT SYSTEM ACCESSORY PROTEIN PHOU"/>
    <property type="match status" value="1"/>
</dbReference>
<evidence type="ECO:0000256" key="7">
    <source>
        <dbReference type="PIRNR" id="PIRNR003107"/>
    </source>
</evidence>
<dbReference type="GO" id="GO:0006817">
    <property type="term" value="P:phosphate ion transport"/>
    <property type="evidence" value="ECO:0007669"/>
    <property type="project" value="UniProtKB-KW"/>
</dbReference>
<comment type="similarity">
    <text evidence="2 7">Belongs to the PhoU family.</text>
</comment>
<gene>
    <name evidence="9" type="primary">phoU</name>
    <name evidence="9" type="ORF">FZ040_02940</name>
</gene>
<evidence type="ECO:0000313" key="10">
    <source>
        <dbReference type="Proteomes" id="UP000323646"/>
    </source>
</evidence>
<dbReference type="Pfam" id="PF01895">
    <property type="entry name" value="PhoU"/>
    <property type="match status" value="2"/>
</dbReference>
<dbReference type="GO" id="GO:0045936">
    <property type="term" value="P:negative regulation of phosphate metabolic process"/>
    <property type="evidence" value="ECO:0007669"/>
    <property type="project" value="InterPro"/>
</dbReference>
<evidence type="ECO:0000256" key="4">
    <source>
        <dbReference type="ARBA" id="ARBA00022448"/>
    </source>
</evidence>
<keyword evidence="6 7" id="KW-0592">Phosphate transport</keyword>
<dbReference type="SUPFAM" id="SSF109755">
    <property type="entry name" value="PhoU-like"/>
    <property type="match status" value="1"/>
</dbReference>
<sequence>MEQTRKEYIHELAIVQEKVAAMGDKACTGVQLAMEALLAGDTELAREVMLADDVLDEMIVDIEDSCILLIAKQQPIAHDLRVIAAGFKISTDIERIGDHAYDIAKTVQDVGVLLDNERLKWVQLLGACAVDMAAKAMRAYREHDVRLADEVRQLDKKMDAIFAHTFYALSEFVTTEAPHQKRITQLLFIARFLERIGDHAVNIAEWVIYLETAERIHKKDKA</sequence>
<evidence type="ECO:0000256" key="2">
    <source>
        <dbReference type="ARBA" id="ARBA00008107"/>
    </source>
</evidence>
<dbReference type="Gene3D" id="1.20.58.220">
    <property type="entry name" value="Phosphate transport system protein phou homolog 2, domain 2"/>
    <property type="match status" value="1"/>
</dbReference>
<evidence type="ECO:0000313" key="9">
    <source>
        <dbReference type="EMBL" id="TYZ24999.1"/>
    </source>
</evidence>
<keyword evidence="5 7" id="KW-0963">Cytoplasm</keyword>
<comment type="subcellular location">
    <subcellularLocation>
        <location evidence="1 7">Cytoplasm</location>
    </subcellularLocation>
</comment>
<dbReference type="GO" id="GO:0005737">
    <property type="term" value="C:cytoplasm"/>
    <property type="evidence" value="ECO:0007669"/>
    <property type="project" value="UniProtKB-SubCell"/>
</dbReference>
<dbReference type="InterPro" id="IPR026022">
    <property type="entry name" value="PhoU_dom"/>
</dbReference>
<proteinExistence type="inferred from homology"/>
<evidence type="ECO:0000256" key="3">
    <source>
        <dbReference type="ARBA" id="ARBA00011738"/>
    </source>
</evidence>
<dbReference type="EMBL" id="VTOY01000001">
    <property type="protein sequence ID" value="TYZ24999.1"/>
    <property type="molecule type" value="Genomic_DNA"/>
</dbReference>
<evidence type="ECO:0000256" key="6">
    <source>
        <dbReference type="ARBA" id="ARBA00022592"/>
    </source>
</evidence>
<name>A0A5D6WDE0_9FIRM</name>